<dbReference type="AlphaFoldDB" id="D6PLB8"/>
<dbReference type="EMBL" id="GU943144">
    <property type="protein sequence ID" value="ADD96519.1"/>
    <property type="molecule type" value="Genomic_DNA"/>
</dbReference>
<dbReference type="Gene3D" id="3.40.50.150">
    <property type="entry name" value="Vaccinia Virus protein VP39"/>
    <property type="match status" value="1"/>
</dbReference>
<name>D6PLB8_9ZZZZ</name>
<reference evidence="1" key="1">
    <citation type="journal article" date="2010" name="ISME J.">
        <title>Metagenome of the Mediterranean deep chlorophyll maximum studied by direct and fosmid library 454 pyrosequencing.</title>
        <authorList>
            <person name="Ghai R."/>
            <person name="Martin-Cuadrado A.B."/>
            <person name="Molto A.G."/>
            <person name="Heredia I.G."/>
            <person name="Cabrera R."/>
            <person name="Martin J."/>
            <person name="Verdu M."/>
            <person name="Deschamps P."/>
            <person name="Moreira D."/>
            <person name="Lopez-Garcia P."/>
            <person name="Mira A."/>
            <person name="Rodriguez-Valera F."/>
        </authorList>
    </citation>
    <scope>NUCLEOTIDE SEQUENCE</scope>
</reference>
<evidence type="ECO:0000313" key="1">
    <source>
        <dbReference type="EMBL" id="ADD96519.1"/>
    </source>
</evidence>
<sequence>MKLILSLCDYTGNWSRPYCQATNGYGEEPNYLVRRVDIKKNDDVTNFPFIKGCKVHGIIAQPPCTEFAGSGARWWAAKQATCPEKLERALHVAQACLSMVAIYKPEWWVLENPVGRIGDWIGACAHTFQPFEYAGWLDDPEKQDAERYTKRTCLWGDFIMPEKKPLEAIHGSKMHSQYGGSSERTKEMRSITPEGFATAFKHSNP</sequence>
<organism evidence="1">
    <name type="scientific">uncultured organism MedDCM-OCT-S11-C235</name>
    <dbReference type="NCBI Taxonomy" id="743657"/>
    <lineage>
        <taxon>unclassified sequences</taxon>
        <taxon>environmental samples</taxon>
    </lineage>
</organism>
<proteinExistence type="predicted"/>
<dbReference type="InterPro" id="IPR029063">
    <property type="entry name" value="SAM-dependent_MTases_sf"/>
</dbReference>
<accession>D6PLB8</accession>
<protein>
    <submittedName>
        <fullName evidence="1">Uncharacterized protein</fullName>
    </submittedName>
</protein>